<dbReference type="RefSeq" id="XP_040686132.1">
    <property type="nucleotide sequence ID" value="XM_040831405.1"/>
</dbReference>
<dbReference type="AlphaFoldDB" id="A0A1L9RC07"/>
<name>A0A1L9RC07_ASPWE</name>
<dbReference type="InterPro" id="IPR011856">
    <property type="entry name" value="tRNA_endonuc-like_dom_sf"/>
</dbReference>
<comment type="subcellular location">
    <subcellularLocation>
        <location evidence="1">Mitochondrion</location>
    </subcellularLocation>
</comment>
<evidence type="ECO:0008006" key="5">
    <source>
        <dbReference type="Google" id="ProtNLM"/>
    </source>
</evidence>
<dbReference type="Proteomes" id="UP000184383">
    <property type="component" value="Unassembled WGS sequence"/>
</dbReference>
<evidence type="ECO:0000313" key="4">
    <source>
        <dbReference type="Proteomes" id="UP000184383"/>
    </source>
</evidence>
<evidence type="ECO:0000256" key="2">
    <source>
        <dbReference type="ARBA" id="ARBA00023128"/>
    </source>
</evidence>
<dbReference type="Pfam" id="PF10356">
    <property type="entry name" value="RRG7"/>
    <property type="match status" value="2"/>
</dbReference>
<dbReference type="GO" id="GO:0006302">
    <property type="term" value="P:double-strand break repair"/>
    <property type="evidence" value="ECO:0007669"/>
    <property type="project" value="UniProtKB-ARBA"/>
</dbReference>
<sequence length="330" mass="37165">MKAHRLICKYSPPKVFYRYFSQCPIHLSLNPFTRRLFKLPSPPSPPSTNHNDLPSFLSYSERIALPQTSTTYVGTHYEYTVQQTLRQFAFTLDRIGGRDDAGIDLVGTWHLPQREHPLRVFVQCKSLKTKLGPNLVRELEGTFRQSPVGWRTGEKAGVLVSTREATKGVRDAMARSTYPLVWMMVERDGTVQQALWNARVEELGLGALGVETRYGGHVDDDGDASAGKRIALTWDGEDIPHMDEVEKQMAQAEAKWMALWDEGLPNSESGELELLEIVETLFPDEKPLLATGPTGVCSTLSDVDRARVLQVFRDRLHARQPEGRSESNET</sequence>
<dbReference type="EMBL" id="KV878215">
    <property type="protein sequence ID" value="OJJ32455.1"/>
    <property type="molecule type" value="Genomic_DNA"/>
</dbReference>
<keyword evidence="2" id="KW-0496">Mitochondrion</keyword>
<reference evidence="4" key="1">
    <citation type="journal article" date="2017" name="Genome Biol.">
        <title>Comparative genomics reveals high biological diversity and specific adaptations in the industrially and medically important fungal genus Aspergillus.</title>
        <authorList>
            <person name="de Vries R.P."/>
            <person name="Riley R."/>
            <person name="Wiebenga A."/>
            <person name="Aguilar-Osorio G."/>
            <person name="Amillis S."/>
            <person name="Uchima C.A."/>
            <person name="Anderluh G."/>
            <person name="Asadollahi M."/>
            <person name="Askin M."/>
            <person name="Barry K."/>
            <person name="Battaglia E."/>
            <person name="Bayram O."/>
            <person name="Benocci T."/>
            <person name="Braus-Stromeyer S.A."/>
            <person name="Caldana C."/>
            <person name="Canovas D."/>
            <person name="Cerqueira G.C."/>
            <person name="Chen F."/>
            <person name="Chen W."/>
            <person name="Choi C."/>
            <person name="Clum A."/>
            <person name="Dos Santos R.A."/>
            <person name="Damasio A.R."/>
            <person name="Diallinas G."/>
            <person name="Emri T."/>
            <person name="Fekete E."/>
            <person name="Flipphi M."/>
            <person name="Freyberg S."/>
            <person name="Gallo A."/>
            <person name="Gournas C."/>
            <person name="Habgood R."/>
            <person name="Hainaut M."/>
            <person name="Harispe M.L."/>
            <person name="Henrissat B."/>
            <person name="Hilden K.S."/>
            <person name="Hope R."/>
            <person name="Hossain A."/>
            <person name="Karabika E."/>
            <person name="Karaffa L."/>
            <person name="Karanyi Z."/>
            <person name="Krasevec N."/>
            <person name="Kuo A."/>
            <person name="Kusch H."/>
            <person name="LaButti K."/>
            <person name="Lagendijk E.L."/>
            <person name="Lapidus A."/>
            <person name="Levasseur A."/>
            <person name="Lindquist E."/>
            <person name="Lipzen A."/>
            <person name="Logrieco A.F."/>
            <person name="MacCabe A."/>
            <person name="Maekelae M.R."/>
            <person name="Malavazi I."/>
            <person name="Melin P."/>
            <person name="Meyer V."/>
            <person name="Mielnichuk N."/>
            <person name="Miskei M."/>
            <person name="Molnar A.P."/>
            <person name="Mule G."/>
            <person name="Ngan C.Y."/>
            <person name="Orejas M."/>
            <person name="Orosz E."/>
            <person name="Ouedraogo J.P."/>
            <person name="Overkamp K.M."/>
            <person name="Park H.-S."/>
            <person name="Perrone G."/>
            <person name="Piumi F."/>
            <person name="Punt P.J."/>
            <person name="Ram A.F."/>
            <person name="Ramon A."/>
            <person name="Rauscher S."/>
            <person name="Record E."/>
            <person name="Riano-Pachon D.M."/>
            <person name="Robert V."/>
            <person name="Roehrig J."/>
            <person name="Ruller R."/>
            <person name="Salamov A."/>
            <person name="Salih N.S."/>
            <person name="Samson R.A."/>
            <person name="Sandor E."/>
            <person name="Sanguinetti M."/>
            <person name="Schuetze T."/>
            <person name="Sepcic K."/>
            <person name="Shelest E."/>
            <person name="Sherlock G."/>
            <person name="Sophianopoulou V."/>
            <person name="Squina F.M."/>
            <person name="Sun H."/>
            <person name="Susca A."/>
            <person name="Todd R.B."/>
            <person name="Tsang A."/>
            <person name="Unkles S.E."/>
            <person name="van de Wiele N."/>
            <person name="van Rossen-Uffink D."/>
            <person name="Oliveira J.V."/>
            <person name="Vesth T.C."/>
            <person name="Visser J."/>
            <person name="Yu J.-H."/>
            <person name="Zhou M."/>
            <person name="Andersen M.R."/>
            <person name="Archer D.B."/>
            <person name="Baker S.E."/>
            <person name="Benoit I."/>
            <person name="Brakhage A.A."/>
            <person name="Braus G.H."/>
            <person name="Fischer R."/>
            <person name="Frisvad J.C."/>
            <person name="Goldman G.H."/>
            <person name="Houbraken J."/>
            <person name="Oakley B."/>
            <person name="Pocsi I."/>
            <person name="Scazzocchio C."/>
            <person name="Seiboth B."/>
            <person name="vanKuyk P.A."/>
            <person name="Wortman J."/>
            <person name="Dyer P.S."/>
            <person name="Grigoriev I.V."/>
        </authorList>
    </citation>
    <scope>NUCLEOTIDE SEQUENCE [LARGE SCALE GENOMIC DNA]</scope>
    <source>
        <strain evidence="4">DTO 134E9</strain>
    </source>
</reference>
<gene>
    <name evidence="3" type="ORF">ASPWEDRAFT_175731</name>
</gene>
<proteinExistence type="predicted"/>
<evidence type="ECO:0000313" key="3">
    <source>
        <dbReference type="EMBL" id="OJJ32455.1"/>
    </source>
</evidence>
<protein>
    <recommendedName>
        <fullName evidence="5">Restriction endonuclease type IV Mrr domain-containing protein</fullName>
    </recommendedName>
</protein>
<dbReference type="SUPFAM" id="SSF52980">
    <property type="entry name" value="Restriction endonuclease-like"/>
    <property type="match status" value="1"/>
</dbReference>
<dbReference type="PANTHER" id="PTHR28133:SF1">
    <property type="entry name" value="REQUIRED FOR RESPIRATORY GROWTH PROTEIN 7, MITOCHONDRIAL"/>
    <property type="match status" value="1"/>
</dbReference>
<accession>A0A1L9RC07</accession>
<dbReference type="Gene3D" id="3.40.1350.10">
    <property type="match status" value="1"/>
</dbReference>
<dbReference type="OrthoDB" id="20734at2759"/>
<dbReference type="VEuPathDB" id="FungiDB:ASPWEDRAFT_175731"/>
<dbReference type="GeneID" id="63747253"/>
<keyword evidence="4" id="KW-1185">Reference proteome</keyword>
<organism evidence="3 4">
    <name type="scientific">Aspergillus wentii DTO 134E9</name>
    <dbReference type="NCBI Taxonomy" id="1073089"/>
    <lineage>
        <taxon>Eukaryota</taxon>
        <taxon>Fungi</taxon>
        <taxon>Dikarya</taxon>
        <taxon>Ascomycota</taxon>
        <taxon>Pezizomycotina</taxon>
        <taxon>Eurotiomycetes</taxon>
        <taxon>Eurotiomycetidae</taxon>
        <taxon>Eurotiales</taxon>
        <taxon>Aspergillaceae</taxon>
        <taxon>Aspergillus</taxon>
        <taxon>Aspergillus subgen. Cremei</taxon>
    </lineage>
</organism>
<dbReference type="InterPro" id="IPR018828">
    <property type="entry name" value="RRG7"/>
</dbReference>
<dbReference type="InterPro" id="IPR011335">
    <property type="entry name" value="Restrct_endonuc-II-like"/>
</dbReference>
<dbReference type="PANTHER" id="PTHR28133">
    <property type="entry name" value="REQUIRED FOR RESPIRATORY GROWTH PROTEIN 7, MITOCHONDRIAL"/>
    <property type="match status" value="1"/>
</dbReference>
<evidence type="ECO:0000256" key="1">
    <source>
        <dbReference type="ARBA" id="ARBA00004173"/>
    </source>
</evidence>
<dbReference type="GO" id="GO:0003676">
    <property type="term" value="F:nucleic acid binding"/>
    <property type="evidence" value="ECO:0007669"/>
    <property type="project" value="InterPro"/>
</dbReference>
<dbReference type="GO" id="GO:0005739">
    <property type="term" value="C:mitochondrion"/>
    <property type="evidence" value="ECO:0007669"/>
    <property type="project" value="UniProtKB-SubCell"/>
</dbReference>